<reference evidence="1 2" key="1">
    <citation type="journal article" date="2018" name="Front. Plant Sci.">
        <title>Red Clover (Trifolium pratense) and Zigzag Clover (T. medium) - A Picture of Genomic Similarities and Differences.</title>
        <authorList>
            <person name="Dluhosova J."/>
            <person name="Istvanek J."/>
            <person name="Nedelnik J."/>
            <person name="Repkova J."/>
        </authorList>
    </citation>
    <scope>NUCLEOTIDE SEQUENCE [LARGE SCALE GENOMIC DNA]</scope>
    <source>
        <strain evidence="2">cv. 10/8</strain>
        <tissue evidence="1">Leaf</tissue>
    </source>
</reference>
<accession>A0A392MGR0</accession>
<organism evidence="1 2">
    <name type="scientific">Trifolium medium</name>
    <dbReference type="NCBI Taxonomy" id="97028"/>
    <lineage>
        <taxon>Eukaryota</taxon>
        <taxon>Viridiplantae</taxon>
        <taxon>Streptophyta</taxon>
        <taxon>Embryophyta</taxon>
        <taxon>Tracheophyta</taxon>
        <taxon>Spermatophyta</taxon>
        <taxon>Magnoliopsida</taxon>
        <taxon>eudicotyledons</taxon>
        <taxon>Gunneridae</taxon>
        <taxon>Pentapetalae</taxon>
        <taxon>rosids</taxon>
        <taxon>fabids</taxon>
        <taxon>Fabales</taxon>
        <taxon>Fabaceae</taxon>
        <taxon>Papilionoideae</taxon>
        <taxon>50 kb inversion clade</taxon>
        <taxon>NPAAA clade</taxon>
        <taxon>Hologalegina</taxon>
        <taxon>IRL clade</taxon>
        <taxon>Trifolieae</taxon>
        <taxon>Trifolium</taxon>
    </lineage>
</organism>
<gene>
    <name evidence="1" type="ORF">A2U01_0007550</name>
</gene>
<evidence type="ECO:0000313" key="1">
    <source>
        <dbReference type="EMBL" id="MCH86690.1"/>
    </source>
</evidence>
<name>A0A392MGR0_9FABA</name>
<proteinExistence type="predicted"/>
<dbReference type="AlphaFoldDB" id="A0A392MGR0"/>
<evidence type="ECO:0000313" key="2">
    <source>
        <dbReference type="Proteomes" id="UP000265520"/>
    </source>
</evidence>
<dbReference type="Proteomes" id="UP000265520">
    <property type="component" value="Unassembled WGS sequence"/>
</dbReference>
<protein>
    <submittedName>
        <fullName evidence="1">Uncharacterized protein</fullName>
    </submittedName>
</protein>
<keyword evidence="2" id="KW-1185">Reference proteome</keyword>
<comment type="caution">
    <text evidence="1">The sequence shown here is derived from an EMBL/GenBank/DDBJ whole genome shotgun (WGS) entry which is preliminary data.</text>
</comment>
<sequence>MARNLRSSKKNEIEASSSQPRMVFDYEKYIHEDCLDDFRRLCLNRNVCNQNVVDLKVLETVLGSGSITNLLKTQKLTKFVSLNHEYNKDLVKVFNSGLHGKTSHSFKFKIGGKVYKFSMKFWEPLFGLKHGNNRVKYNENNTQLPNYNRDTYFSGLCKNGRMPQGYMKVGALKMENRVLHWIISHVLRPKYGSFARVDNPEADLMYFLKNKIKIDWPHFIIDRLFEIKDGGKLSVFSYCSMIGAILDHFKIGANDEIPLEAPGKRQVLSTQTMGSLK</sequence>
<dbReference type="EMBL" id="LXQA010010773">
    <property type="protein sequence ID" value="MCH86690.1"/>
    <property type="molecule type" value="Genomic_DNA"/>
</dbReference>